<sequence>MGFSKDKRDAYFRLAKKEGWRSRSAYKLLQINEKFNIFSGVQRAIDLCAAPGGWSQVLSRIFALQSVSSESVERGRSDYKVIAVDLQPMAPLPGVTQIQGDITKECTVKTIMEYCHGRKAELVVCDGAPDVTGLPDVDEYYQAQLLLSALNISLLVLEEGATFVAKIFRGRDVTLLYSHLKQYFATVTCCKPRCSRNSSIEAFVICQNLRIPPAMTPNINFPLLDHLYGLNFIKYDTRSIYVLF</sequence>
<keyword evidence="4 8" id="KW-0808">Transferase</keyword>
<evidence type="ECO:0000256" key="7">
    <source>
        <dbReference type="ARBA" id="ARBA00048902"/>
    </source>
</evidence>
<dbReference type="InterPro" id="IPR002877">
    <property type="entry name" value="RNA_MeTrfase_FtsJ_dom"/>
</dbReference>
<protein>
    <recommendedName>
        <fullName evidence="8">Putative tRNA (cytidine(32)/guanosine(34)-2'-O)-methyltransferase</fullName>
        <ecNumber evidence="8">2.1.1.205</ecNumber>
    </recommendedName>
    <alternativeName>
        <fullName evidence="8">2'-O-ribose RNA methyltransferase TRM7 homolog</fullName>
    </alternativeName>
</protein>
<keyword evidence="6 8" id="KW-0819">tRNA processing</keyword>
<name>A0AA38HI74_9CUCU</name>
<keyword evidence="12" id="KW-1185">Reference proteome</keyword>
<dbReference type="InterPro" id="IPR050082">
    <property type="entry name" value="RNA_methyltr_RlmE"/>
</dbReference>
<dbReference type="AlphaFoldDB" id="A0AA38HI74"/>
<dbReference type="InterPro" id="IPR029063">
    <property type="entry name" value="SAM-dependent_MTases_sf"/>
</dbReference>
<dbReference type="SUPFAM" id="SSF53335">
    <property type="entry name" value="S-adenosyl-L-methionine-dependent methyltransferases"/>
    <property type="match status" value="1"/>
</dbReference>
<accession>A0AA38HI74</accession>
<evidence type="ECO:0000256" key="4">
    <source>
        <dbReference type="ARBA" id="ARBA00022679"/>
    </source>
</evidence>
<dbReference type="InterPro" id="IPR028590">
    <property type="entry name" value="RNA_methyltr_E_TRM7"/>
</dbReference>
<comment type="similarity">
    <text evidence="8">Belongs to the class I-like SAM-binding methyltransferase superfamily. RNA methyltransferase RlmE family. TRM7 subfamily.</text>
</comment>
<feature type="binding site" evidence="8">
    <location>
        <position position="126"/>
    </location>
    <ligand>
        <name>S-adenosyl-L-methionine</name>
        <dbReference type="ChEBI" id="CHEBI:59789"/>
    </ligand>
</feature>
<evidence type="ECO:0000259" key="10">
    <source>
        <dbReference type="Pfam" id="PF01728"/>
    </source>
</evidence>
<keyword evidence="2" id="KW-0698">rRNA processing</keyword>
<reference evidence="11" key="1">
    <citation type="journal article" date="2023" name="G3 (Bethesda)">
        <title>Whole genome assemblies of Zophobas morio and Tenebrio molitor.</title>
        <authorList>
            <person name="Kaur S."/>
            <person name="Stinson S.A."/>
            <person name="diCenzo G.C."/>
        </authorList>
    </citation>
    <scope>NUCLEOTIDE SEQUENCE</scope>
    <source>
        <strain evidence="11">QUZm001</strain>
    </source>
</reference>
<dbReference type="Pfam" id="PF01728">
    <property type="entry name" value="FtsJ"/>
    <property type="match status" value="1"/>
</dbReference>
<dbReference type="HAMAP" id="MF_03162">
    <property type="entry name" value="RNA_methyltr_E_TRM7"/>
    <property type="match status" value="1"/>
</dbReference>
<organism evidence="11 12">
    <name type="scientific">Zophobas morio</name>
    <dbReference type="NCBI Taxonomy" id="2755281"/>
    <lineage>
        <taxon>Eukaryota</taxon>
        <taxon>Metazoa</taxon>
        <taxon>Ecdysozoa</taxon>
        <taxon>Arthropoda</taxon>
        <taxon>Hexapoda</taxon>
        <taxon>Insecta</taxon>
        <taxon>Pterygota</taxon>
        <taxon>Neoptera</taxon>
        <taxon>Endopterygota</taxon>
        <taxon>Coleoptera</taxon>
        <taxon>Polyphaga</taxon>
        <taxon>Cucujiformia</taxon>
        <taxon>Tenebrionidae</taxon>
        <taxon>Zophobas</taxon>
    </lineage>
</organism>
<dbReference type="GO" id="GO:0005737">
    <property type="term" value="C:cytoplasm"/>
    <property type="evidence" value="ECO:0007669"/>
    <property type="project" value="UniProtKB-SubCell"/>
</dbReference>
<comment type="catalytic activity">
    <reaction evidence="7 8">
        <text>cytidine(32)/guanosine(34) in tRNA + 2 S-adenosyl-L-methionine = 2'-O-methylcytidine(32)/2'-O-methylguanosine(34) in tRNA + 2 S-adenosyl-L-homocysteine + 2 H(+)</text>
        <dbReference type="Rhea" id="RHEA:42396"/>
        <dbReference type="Rhea" id="RHEA-COMP:10246"/>
        <dbReference type="Rhea" id="RHEA-COMP:10247"/>
        <dbReference type="ChEBI" id="CHEBI:15378"/>
        <dbReference type="ChEBI" id="CHEBI:57856"/>
        <dbReference type="ChEBI" id="CHEBI:59789"/>
        <dbReference type="ChEBI" id="CHEBI:74269"/>
        <dbReference type="ChEBI" id="CHEBI:74445"/>
        <dbReference type="ChEBI" id="CHEBI:74495"/>
        <dbReference type="ChEBI" id="CHEBI:82748"/>
        <dbReference type="EC" id="2.1.1.205"/>
    </reaction>
</comment>
<dbReference type="PANTHER" id="PTHR10920">
    <property type="entry name" value="RIBOSOMAL RNA METHYLTRANSFERASE"/>
    <property type="match status" value="1"/>
</dbReference>
<dbReference type="HAMAP" id="MF_01547">
    <property type="entry name" value="RNA_methyltr_E"/>
    <property type="match status" value="1"/>
</dbReference>
<dbReference type="Proteomes" id="UP001168821">
    <property type="component" value="Unassembled WGS sequence"/>
</dbReference>
<keyword evidence="3 8" id="KW-0489">Methyltransferase</keyword>
<evidence type="ECO:0000256" key="8">
    <source>
        <dbReference type="HAMAP-Rule" id="MF_03162"/>
    </source>
</evidence>
<feature type="binding site" evidence="8">
    <location>
        <position position="85"/>
    </location>
    <ligand>
        <name>S-adenosyl-L-methionine</name>
        <dbReference type="ChEBI" id="CHEBI:59789"/>
    </ligand>
</feature>
<dbReference type="FunFam" id="3.40.50.150:FF:000220">
    <property type="entry name" value="CAMK protein kinase"/>
    <property type="match status" value="1"/>
</dbReference>
<keyword evidence="5 8" id="KW-0949">S-adenosyl-L-methionine</keyword>
<evidence type="ECO:0000256" key="6">
    <source>
        <dbReference type="ARBA" id="ARBA00022694"/>
    </source>
</evidence>
<comment type="caution">
    <text evidence="11">The sequence shown here is derived from an EMBL/GenBank/DDBJ whole genome shotgun (WGS) entry which is preliminary data.</text>
</comment>
<proteinExistence type="inferred from homology"/>
<feature type="active site" description="Proton acceptor" evidence="8 9">
    <location>
        <position position="166"/>
    </location>
</feature>
<feature type="domain" description="Ribosomal RNA methyltransferase FtsJ" evidence="10">
    <location>
        <begin position="20"/>
        <end position="208"/>
    </location>
</feature>
<evidence type="ECO:0000256" key="3">
    <source>
        <dbReference type="ARBA" id="ARBA00022603"/>
    </source>
</evidence>
<comment type="subcellular location">
    <subcellularLocation>
        <location evidence="8">Cytoplasm</location>
    </subcellularLocation>
</comment>
<dbReference type="GO" id="GO:0002181">
    <property type="term" value="P:cytoplasmic translation"/>
    <property type="evidence" value="ECO:0007669"/>
    <property type="project" value="UniProtKB-UniRule"/>
</dbReference>
<dbReference type="GO" id="GO:0002128">
    <property type="term" value="P:tRNA nucleoside ribose methylation"/>
    <property type="evidence" value="ECO:0007669"/>
    <property type="project" value="UniProtKB-UniRule"/>
</dbReference>
<dbReference type="PIRSF" id="PIRSF005461">
    <property type="entry name" value="23S_rRNA_mtase"/>
    <property type="match status" value="1"/>
</dbReference>
<dbReference type="EC" id="2.1.1.205" evidence="8"/>
<dbReference type="GO" id="GO:0106340">
    <property type="term" value="F:tRNA (guanosine(34)-2'-O)-methyltransferase activity"/>
    <property type="evidence" value="ECO:0007669"/>
    <property type="project" value="UniProtKB-ARBA"/>
</dbReference>
<evidence type="ECO:0000313" key="11">
    <source>
        <dbReference type="EMBL" id="KAJ3616026.1"/>
    </source>
</evidence>
<keyword evidence="1 8" id="KW-0963">Cytoplasm</keyword>
<evidence type="ECO:0000256" key="2">
    <source>
        <dbReference type="ARBA" id="ARBA00022552"/>
    </source>
</evidence>
<evidence type="ECO:0000313" key="12">
    <source>
        <dbReference type="Proteomes" id="UP001168821"/>
    </source>
</evidence>
<evidence type="ECO:0000256" key="1">
    <source>
        <dbReference type="ARBA" id="ARBA00022490"/>
    </source>
</evidence>
<feature type="binding site" evidence="8">
    <location>
        <position position="54"/>
    </location>
    <ligand>
        <name>S-adenosyl-L-methionine</name>
        <dbReference type="ChEBI" id="CHEBI:59789"/>
    </ligand>
</feature>
<dbReference type="EMBL" id="JALNTZ010003758">
    <property type="protein sequence ID" value="KAJ3616026.1"/>
    <property type="molecule type" value="Genomic_DNA"/>
</dbReference>
<gene>
    <name evidence="11" type="ORF">Zmor_012111</name>
</gene>
<evidence type="ECO:0000256" key="5">
    <source>
        <dbReference type="ARBA" id="ARBA00022691"/>
    </source>
</evidence>
<dbReference type="PANTHER" id="PTHR10920:SF12">
    <property type="entry name" value="TRNA (CYTIDINE(32)_GUANOSINE(34)-2'-O)-METHYLTRANSFERASE-RELATED"/>
    <property type="match status" value="1"/>
</dbReference>
<dbReference type="InterPro" id="IPR015507">
    <property type="entry name" value="rRNA-MeTfrase_E"/>
</dbReference>
<dbReference type="Gene3D" id="3.40.50.150">
    <property type="entry name" value="Vaccinia Virus protein VP39"/>
    <property type="match status" value="1"/>
</dbReference>
<feature type="binding site" evidence="8">
    <location>
        <position position="52"/>
    </location>
    <ligand>
        <name>S-adenosyl-L-methionine</name>
        <dbReference type="ChEBI" id="CHEBI:59789"/>
    </ligand>
</feature>
<comment type="function">
    <text evidence="8">Methylates the 2'-O-ribose of nucleotides at positions 32 and 34 of the tRNA anticodon loop of substrate tRNAs.</text>
</comment>
<dbReference type="GO" id="GO:0006364">
    <property type="term" value="P:rRNA processing"/>
    <property type="evidence" value="ECO:0007669"/>
    <property type="project" value="UniProtKB-KW"/>
</dbReference>
<evidence type="ECO:0000256" key="9">
    <source>
        <dbReference type="PIRSR" id="PIRSR005461-1"/>
    </source>
</evidence>
<feature type="binding site" evidence="8">
    <location>
        <position position="101"/>
    </location>
    <ligand>
        <name>S-adenosyl-L-methionine</name>
        <dbReference type="ChEBI" id="CHEBI:59789"/>
    </ligand>
</feature>